<evidence type="ECO:0000256" key="5">
    <source>
        <dbReference type="ARBA" id="ARBA00022499"/>
    </source>
</evidence>
<dbReference type="GO" id="GO:0007140">
    <property type="term" value="P:male meiotic nuclear division"/>
    <property type="evidence" value="ECO:0007669"/>
    <property type="project" value="InterPro"/>
</dbReference>
<dbReference type="SMART" id="SM00213">
    <property type="entry name" value="UBQ"/>
    <property type="match status" value="1"/>
</dbReference>
<dbReference type="PANTHER" id="PTHR33385:SF4">
    <property type="entry name" value="PROTEIN XRI1"/>
    <property type="match status" value="1"/>
</dbReference>
<reference evidence="11" key="1">
    <citation type="submission" date="2020-08" db="EMBL/GenBank/DDBJ databases">
        <title>Plant Genome Project.</title>
        <authorList>
            <person name="Zhang R.-G."/>
        </authorList>
    </citation>
    <scope>NUCLEOTIDE SEQUENCE</scope>
    <source>
        <strain evidence="11">WSP0</strain>
        <tissue evidence="11">Leaf</tissue>
    </source>
</reference>
<evidence type="ECO:0000259" key="10">
    <source>
        <dbReference type="PROSITE" id="PS50053"/>
    </source>
</evidence>
<feature type="compositionally biased region" description="Gly residues" evidence="9">
    <location>
        <begin position="1"/>
        <end position="12"/>
    </location>
</feature>
<dbReference type="PANTHER" id="PTHR33385">
    <property type="entry name" value="PROTEIN XRI1"/>
    <property type="match status" value="1"/>
</dbReference>
<keyword evidence="12" id="KW-1185">Reference proteome</keyword>
<dbReference type="Pfam" id="PF11976">
    <property type="entry name" value="Rad60-SLD"/>
    <property type="match status" value="1"/>
</dbReference>
<gene>
    <name evidence="11" type="ORF">RHGRI_002746</name>
</gene>
<dbReference type="AlphaFoldDB" id="A0AAV6LSM1"/>
<evidence type="ECO:0000256" key="7">
    <source>
        <dbReference type="ARBA" id="ARBA00023242"/>
    </source>
</evidence>
<comment type="similarity">
    <text evidence="3">Belongs to the ubiquitin family. SUMO subfamily.</text>
</comment>
<evidence type="ECO:0000256" key="2">
    <source>
        <dbReference type="ARBA" id="ARBA00004496"/>
    </source>
</evidence>
<evidence type="ECO:0000256" key="1">
    <source>
        <dbReference type="ARBA" id="ARBA00004123"/>
    </source>
</evidence>
<comment type="caution">
    <text evidence="11">The sequence shown here is derived from an EMBL/GenBank/DDBJ whole genome shotgun (WGS) entry which is preliminary data.</text>
</comment>
<proteinExistence type="inferred from homology"/>
<dbReference type="GO" id="GO:0007143">
    <property type="term" value="P:female meiotic nuclear division"/>
    <property type="evidence" value="ECO:0007669"/>
    <property type="project" value="InterPro"/>
</dbReference>
<accession>A0AAV6LSM1</accession>
<dbReference type="Gene3D" id="3.10.20.90">
    <property type="entry name" value="Phosphatidylinositol 3-kinase Catalytic Subunit, Chain A, domain 1"/>
    <property type="match status" value="1"/>
</dbReference>
<dbReference type="CDD" id="cd16116">
    <property type="entry name" value="Ubl_Smt3_like"/>
    <property type="match status" value="1"/>
</dbReference>
<keyword evidence="4" id="KW-0963">Cytoplasm</keyword>
<evidence type="ECO:0000256" key="3">
    <source>
        <dbReference type="ARBA" id="ARBA00009185"/>
    </source>
</evidence>
<dbReference type="GO" id="GO:0005634">
    <property type="term" value="C:nucleus"/>
    <property type="evidence" value="ECO:0007669"/>
    <property type="project" value="UniProtKB-SubCell"/>
</dbReference>
<evidence type="ECO:0000256" key="6">
    <source>
        <dbReference type="ARBA" id="ARBA00022786"/>
    </source>
</evidence>
<feature type="region of interest" description="Disordered" evidence="9">
    <location>
        <begin position="1"/>
        <end position="22"/>
    </location>
</feature>
<sequence>MSATPGSGGGGAPEEDKKPNEQHINLKVKGQDGNEVFFRIKRSTQLRKLMTAYCDRQSVEFNSIAFLFDGRRLRGEQTPDELEMEDGDEIDAMLHQTGEIPPCLLDGVSQNGEDLSYMFDETTPIKACGDLAYHVADGVNMTKELEHCRETSSQGKRRRMLQFDNEVLGSPFCNEEISSVFLKSKEREDSLDEGQGFDMSQWVSGFAADTPGSSCEGLDQSSEGWLADCFNDIEMHCSPDDMNLSGASDITIDTSEYCNTPPEYEAVAAQERPTRTRRNVVFKGKKSYMRTPSKLTSSVAYPFAFIKPCGAHGDVTLKDINQRIRTPPPLKPKHRNEDPSASYPTSAFSGKPVVGKTKIHTEGGKGSITIMRTKG</sequence>
<dbReference type="SUPFAM" id="SSF54236">
    <property type="entry name" value="Ubiquitin-like"/>
    <property type="match status" value="1"/>
</dbReference>
<protein>
    <recommendedName>
        <fullName evidence="10">Ubiquitin-like domain-containing protein</fullName>
    </recommendedName>
</protein>
<name>A0AAV6LSM1_9ERIC</name>
<comment type="subunit">
    <text evidence="8">Interacts with SAE2, SCE1, SIZ1 and MMS21. Interacts with HSFA2. Covalently attached to ABI5, FLD, GTE3, HSFA2 and ICE1.</text>
</comment>
<dbReference type="InterPro" id="IPR022617">
    <property type="entry name" value="Rad60/SUMO-like_dom"/>
</dbReference>
<evidence type="ECO:0000256" key="4">
    <source>
        <dbReference type="ARBA" id="ARBA00022490"/>
    </source>
</evidence>
<evidence type="ECO:0000313" key="12">
    <source>
        <dbReference type="Proteomes" id="UP000823749"/>
    </source>
</evidence>
<dbReference type="PROSITE" id="PS50053">
    <property type="entry name" value="UBIQUITIN_2"/>
    <property type="match status" value="1"/>
</dbReference>
<dbReference type="FunFam" id="3.10.20.90:FF:000171">
    <property type="entry name" value="Small ubiquitin-related modifier"/>
    <property type="match status" value="1"/>
</dbReference>
<dbReference type="Proteomes" id="UP000823749">
    <property type="component" value="Chromosome 1"/>
</dbReference>
<organism evidence="11 12">
    <name type="scientific">Rhododendron griersonianum</name>
    <dbReference type="NCBI Taxonomy" id="479676"/>
    <lineage>
        <taxon>Eukaryota</taxon>
        <taxon>Viridiplantae</taxon>
        <taxon>Streptophyta</taxon>
        <taxon>Embryophyta</taxon>
        <taxon>Tracheophyta</taxon>
        <taxon>Spermatophyta</taxon>
        <taxon>Magnoliopsida</taxon>
        <taxon>eudicotyledons</taxon>
        <taxon>Gunneridae</taxon>
        <taxon>Pentapetalae</taxon>
        <taxon>asterids</taxon>
        <taxon>Ericales</taxon>
        <taxon>Ericaceae</taxon>
        <taxon>Ericoideae</taxon>
        <taxon>Rhodoreae</taxon>
        <taxon>Rhododendron</taxon>
    </lineage>
</organism>
<evidence type="ECO:0000256" key="9">
    <source>
        <dbReference type="SAM" id="MobiDB-lite"/>
    </source>
</evidence>
<keyword evidence="6" id="KW-0833">Ubl conjugation pathway</keyword>
<dbReference type="InterPro" id="IPR029071">
    <property type="entry name" value="Ubiquitin-like_domsf"/>
</dbReference>
<evidence type="ECO:0000256" key="8">
    <source>
        <dbReference type="ARBA" id="ARBA00063908"/>
    </source>
</evidence>
<dbReference type="GO" id="GO:0005737">
    <property type="term" value="C:cytoplasm"/>
    <property type="evidence" value="ECO:0007669"/>
    <property type="project" value="UniProtKB-SubCell"/>
</dbReference>
<comment type="subcellular location">
    <subcellularLocation>
        <location evidence="2">Cytoplasm</location>
    </subcellularLocation>
    <subcellularLocation>
        <location evidence="1">Nucleus</location>
    </subcellularLocation>
</comment>
<evidence type="ECO:0000313" key="11">
    <source>
        <dbReference type="EMBL" id="KAG5567288.1"/>
    </source>
</evidence>
<dbReference type="EMBL" id="JACTNZ010000001">
    <property type="protein sequence ID" value="KAG5567288.1"/>
    <property type="molecule type" value="Genomic_DNA"/>
</dbReference>
<keyword evidence="5" id="KW-1017">Isopeptide bond</keyword>
<dbReference type="InterPro" id="IPR000626">
    <property type="entry name" value="Ubiquitin-like_dom"/>
</dbReference>
<feature type="region of interest" description="Disordered" evidence="9">
    <location>
        <begin position="324"/>
        <end position="375"/>
    </location>
</feature>
<feature type="domain" description="Ubiquitin-like" evidence="10">
    <location>
        <begin position="22"/>
        <end position="99"/>
    </location>
</feature>
<keyword evidence="7" id="KW-0539">Nucleus</keyword>
<dbReference type="InterPro" id="IPR039933">
    <property type="entry name" value="XRI1"/>
</dbReference>